<dbReference type="Proteomes" id="UP001236500">
    <property type="component" value="Chromosome"/>
</dbReference>
<accession>A0ABY8ND14</accession>
<evidence type="ECO:0000313" key="1">
    <source>
        <dbReference type="EMBL" id="WGL16816.1"/>
    </source>
</evidence>
<protein>
    <recommendedName>
        <fullName evidence="3">RES domain-containing protein</fullName>
    </recommendedName>
</protein>
<organism evidence="1 2">
    <name type="scientific">Microbulbifer bruguierae</name>
    <dbReference type="NCBI Taxonomy" id="3029061"/>
    <lineage>
        <taxon>Bacteria</taxon>
        <taxon>Pseudomonadati</taxon>
        <taxon>Pseudomonadota</taxon>
        <taxon>Gammaproteobacteria</taxon>
        <taxon>Cellvibrionales</taxon>
        <taxon>Microbulbiferaceae</taxon>
        <taxon>Microbulbifer</taxon>
    </lineage>
</organism>
<sequence length="201" mass="23122">MEMQKELQNICEELSYYNSKSLPKPGWLKAEGYTQRYTTLPIYTYNSIEIPVLGKNLISTNQDLTSKYQIVTIEFSESITEILFINLNQSHFKKIIDNIFKISNSEGRALKKFIEKTSFKNQLKTYLKDTDNKIDCESELSKIWSQIYIEETLIAATMSATQVENIQLYGSGLAYQLHDGIVFVTIADDKNVLIKAVSYNK</sequence>
<gene>
    <name evidence="1" type="ORF">PVT68_00610</name>
</gene>
<evidence type="ECO:0008006" key="3">
    <source>
        <dbReference type="Google" id="ProtNLM"/>
    </source>
</evidence>
<name>A0ABY8ND14_9GAMM</name>
<dbReference type="RefSeq" id="WP_280320636.1">
    <property type="nucleotide sequence ID" value="NZ_CP118605.1"/>
</dbReference>
<dbReference type="EMBL" id="CP118605">
    <property type="protein sequence ID" value="WGL16816.1"/>
    <property type="molecule type" value="Genomic_DNA"/>
</dbReference>
<evidence type="ECO:0000313" key="2">
    <source>
        <dbReference type="Proteomes" id="UP001236500"/>
    </source>
</evidence>
<proteinExistence type="predicted"/>
<keyword evidence="2" id="KW-1185">Reference proteome</keyword>
<reference evidence="1 2" key="1">
    <citation type="submission" date="2023-02" db="EMBL/GenBank/DDBJ databases">
        <title>Description and genomic characterization of Microbulbifer bruguierae sp. nov., isolated from the sediment of mangrove plant Bruguiera sexangula.</title>
        <authorList>
            <person name="Long M."/>
        </authorList>
    </citation>
    <scope>NUCLEOTIDE SEQUENCE [LARGE SCALE GENOMIC DNA]</scope>
    <source>
        <strain evidence="1 2">H12</strain>
    </source>
</reference>